<name>A0A2N9WVM8_9NEIS</name>
<dbReference type="SUPFAM" id="SSF54511">
    <property type="entry name" value="GFP-like"/>
    <property type="match status" value="1"/>
</dbReference>
<reference evidence="1 2" key="1">
    <citation type="journal article" date="2017" name="MBio">
        <title>Type VI secretion-mediated competition in the bee gut microbiome.</title>
        <authorList>
            <person name="Steele M.I."/>
            <person name="Kwong W.K."/>
            <person name="Powell J.E."/>
            <person name="Whiteley M."/>
            <person name="Moran N.A."/>
        </authorList>
    </citation>
    <scope>NUCLEOTIDE SEQUENCE [LARGE SCALE GENOMIC DNA]</scope>
    <source>
        <strain evidence="1 2">App2-2</strain>
    </source>
</reference>
<accession>A0A2N9WVM8</accession>
<protein>
    <recommendedName>
        <fullName evidence="3">Lipoprotein</fullName>
    </recommendedName>
</protein>
<gene>
    <name evidence="1" type="ORF">BGI32_02740</name>
</gene>
<organism evidence="1 2">
    <name type="scientific">Snodgrassella alvi</name>
    <dbReference type="NCBI Taxonomy" id="1196083"/>
    <lineage>
        <taxon>Bacteria</taxon>
        <taxon>Pseudomonadati</taxon>
        <taxon>Pseudomonadota</taxon>
        <taxon>Betaproteobacteria</taxon>
        <taxon>Neisseriales</taxon>
        <taxon>Neisseriaceae</taxon>
        <taxon>Snodgrassella</taxon>
    </lineage>
</organism>
<evidence type="ECO:0000313" key="2">
    <source>
        <dbReference type="Proteomes" id="UP000231293"/>
    </source>
</evidence>
<dbReference type="Pfam" id="PF07759">
    <property type="entry name" value="DUF1615"/>
    <property type="match status" value="1"/>
</dbReference>
<comment type="caution">
    <text evidence="1">The sequence shown here is derived from an EMBL/GenBank/DDBJ whole genome shotgun (WGS) entry which is preliminary data.</text>
</comment>
<evidence type="ECO:0008006" key="3">
    <source>
        <dbReference type="Google" id="ProtNLM"/>
    </source>
</evidence>
<evidence type="ECO:0000313" key="1">
    <source>
        <dbReference type="EMBL" id="PIT17405.1"/>
    </source>
</evidence>
<dbReference type="InterPro" id="IPR009017">
    <property type="entry name" value="GFP"/>
</dbReference>
<dbReference type="Proteomes" id="UP000231293">
    <property type="component" value="Unassembled WGS sequence"/>
</dbReference>
<dbReference type="AlphaFoldDB" id="A0A2N9WVM8"/>
<sequence>MNVYGMNAKFLQKAAGRITLAGLLLWALVACKEHGSWSGNDEDSQGDNSKILSQSAQISQLIPARVAQRDAWATDISRIMDELKISKTRENVCSVIAVVDQESNFVANPAVPDLGNKAIKAFQTEVPQKFIKQFGPALGPAVSRYFTYVLLNEPSKENSFLVQMRAVKTEQQLDLIYRQIFAYVAKQFYADSIANAAAKFMGKDLGEENNPITTIGSMQVSVKYARQHQRDHASVNELRDYMYTREGGLYYGIHRLMKYPANYDNTQYRFADYNSGMYSSRNAAFQQSINKLLNLDMSLDGDLLLYDKDDNAQSMPSQTETALNQLFADHGMAMKSEEIRADLLQEKQVEFENTTTYQNVINLYKRQFGKNPPYAIMPQVVISGPKLSKDYNTNWYATNVTRRYDTCMRRAGAGGRHHKR</sequence>
<dbReference type="InterPro" id="IPR011673">
    <property type="entry name" value="DUF1615"/>
</dbReference>
<dbReference type="EMBL" id="MDVB01000020">
    <property type="protein sequence ID" value="PIT17405.1"/>
    <property type="molecule type" value="Genomic_DNA"/>
</dbReference>
<proteinExistence type="predicted"/>